<dbReference type="AlphaFoldDB" id="A0AAU7WGC1"/>
<dbReference type="GeneID" id="93260978"/>
<dbReference type="EC" id="2.4.-.-" evidence="3"/>
<accession>A0AAU7WGC1</accession>
<sequence length="366" mass="42334">MKMLLISNMYPSKKYPSYGTFVKNFIEICNDRNIDVETVVLTKNSNFISKIINYVKYYFKIFFFVLTKNYDIVYVHYAGQNSLPFLFLTKLKQFNLVFNLHGSDVFPEKAIHKFFLKITNQVLKKCRKIVVPSDYYKECVSGIFKVEKEKIYIFPSSGINEEVFHPKSKIKCRESVNINLSPAMKVVGYIGRIDNGKGWDVILNSIFKLKHKGIINAGNYKFIFIGDGRQNKQFDKMVKELSISEFVIKLPAVAQEKLGTYYNAFDVFCFPTLRKSESLGLVGLEALACGIPVIASNYAAPKYYIRDGHNGYKFNFGSSDDLSEKLQMFFNLSDEKVNEIKNNCVRSVIKYKKKYIKKMLMEILLN</sequence>
<feature type="domain" description="Glycosyltransferase subfamily 4-like N-terminal" evidence="2">
    <location>
        <begin position="52"/>
        <end position="155"/>
    </location>
</feature>
<dbReference type="Gene3D" id="3.40.50.2000">
    <property type="entry name" value="Glycogen Phosphorylase B"/>
    <property type="match status" value="2"/>
</dbReference>
<evidence type="ECO:0000259" key="2">
    <source>
        <dbReference type="Pfam" id="PF13439"/>
    </source>
</evidence>
<dbReference type="PANTHER" id="PTHR45947">
    <property type="entry name" value="SULFOQUINOVOSYL TRANSFERASE SQD2"/>
    <property type="match status" value="1"/>
</dbReference>
<gene>
    <name evidence="3" type="ORF">ABR335_15215</name>
</gene>
<evidence type="ECO:0000259" key="1">
    <source>
        <dbReference type="Pfam" id="PF00534"/>
    </source>
</evidence>
<organism evidence="3">
    <name type="scientific">Heyndrickxia faecalis</name>
    <dbReference type="NCBI Taxonomy" id="2824910"/>
    <lineage>
        <taxon>Bacteria</taxon>
        <taxon>Bacillati</taxon>
        <taxon>Bacillota</taxon>
        <taxon>Bacilli</taxon>
        <taxon>Bacillales</taxon>
        <taxon>Bacillaceae</taxon>
        <taxon>Heyndrickxia</taxon>
    </lineage>
</organism>
<keyword evidence="3" id="KW-0328">Glycosyltransferase</keyword>
<dbReference type="InterPro" id="IPR001296">
    <property type="entry name" value="Glyco_trans_1"/>
</dbReference>
<dbReference type="CDD" id="cd03801">
    <property type="entry name" value="GT4_PimA-like"/>
    <property type="match status" value="1"/>
</dbReference>
<dbReference type="InterPro" id="IPR050194">
    <property type="entry name" value="Glycosyltransferase_grp1"/>
</dbReference>
<dbReference type="EMBL" id="CP158453">
    <property type="protein sequence ID" value="XBX97779.1"/>
    <property type="molecule type" value="Genomic_DNA"/>
</dbReference>
<dbReference type="SUPFAM" id="SSF53756">
    <property type="entry name" value="UDP-Glycosyltransferase/glycogen phosphorylase"/>
    <property type="match status" value="1"/>
</dbReference>
<dbReference type="Pfam" id="PF13439">
    <property type="entry name" value="Glyco_transf_4"/>
    <property type="match status" value="1"/>
</dbReference>
<keyword evidence="3" id="KW-0808">Transferase</keyword>
<reference evidence="3" key="1">
    <citation type="submission" date="2024-06" db="EMBL/GenBank/DDBJ databases">
        <authorList>
            <person name="Huang C.H."/>
            <person name="Ting Y.S."/>
            <person name="Cheng Y.H."/>
        </authorList>
    </citation>
    <scope>NUCLEOTIDE SEQUENCE</scope>
    <source>
        <strain evidence="3">TCI803</strain>
    </source>
</reference>
<dbReference type="RefSeq" id="WP_350346354.1">
    <property type="nucleotide sequence ID" value="NZ_CP158453.1"/>
</dbReference>
<name>A0AAU7WGC1_9BACI</name>
<proteinExistence type="predicted"/>
<dbReference type="InterPro" id="IPR028098">
    <property type="entry name" value="Glyco_trans_4-like_N"/>
</dbReference>
<evidence type="ECO:0000313" key="3">
    <source>
        <dbReference type="EMBL" id="XBX97779.1"/>
    </source>
</evidence>
<dbReference type="PANTHER" id="PTHR45947:SF3">
    <property type="entry name" value="SULFOQUINOVOSYL TRANSFERASE SQD2"/>
    <property type="match status" value="1"/>
</dbReference>
<protein>
    <submittedName>
        <fullName evidence="3">Glycosyltransferase family 4 protein</fullName>
        <ecNumber evidence="3">2.4.-.-</ecNumber>
    </submittedName>
</protein>
<feature type="domain" description="Glycosyl transferase family 1" evidence="1">
    <location>
        <begin position="184"/>
        <end position="343"/>
    </location>
</feature>
<dbReference type="GO" id="GO:0016758">
    <property type="term" value="F:hexosyltransferase activity"/>
    <property type="evidence" value="ECO:0007669"/>
    <property type="project" value="TreeGrafter"/>
</dbReference>
<dbReference type="Pfam" id="PF00534">
    <property type="entry name" value="Glycos_transf_1"/>
    <property type="match status" value="1"/>
</dbReference>